<keyword evidence="8" id="KW-1133">Transmembrane helix</keyword>
<dbReference type="InterPro" id="IPR026895">
    <property type="entry name" value="EMC1"/>
</dbReference>
<evidence type="ECO:0000256" key="6">
    <source>
        <dbReference type="ARBA" id="ARBA00022729"/>
    </source>
</evidence>
<dbReference type="Pfam" id="PF07774">
    <property type="entry name" value="EMC1_C"/>
    <property type="match status" value="1"/>
</dbReference>
<dbReference type="Proteomes" id="UP000001194">
    <property type="component" value="Unassembled WGS sequence"/>
</dbReference>
<feature type="domain" description="ER membrane protein complex subunit 1 C-terminal" evidence="12">
    <location>
        <begin position="788"/>
        <end position="1006"/>
    </location>
</feature>
<evidence type="ECO:0000256" key="1">
    <source>
        <dbReference type="ARBA" id="ARBA00004115"/>
    </source>
</evidence>
<comment type="similarity">
    <text evidence="2">Belongs to the EMC1 family.</text>
</comment>
<keyword evidence="15" id="KW-1185">Reference proteome</keyword>
<dbReference type="KEGG" id="lbc:LACBIDRAFT_318747"/>
<evidence type="ECO:0000256" key="9">
    <source>
        <dbReference type="ARBA" id="ARBA00023136"/>
    </source>
</evidence>
<dbReference type="PANTHER" id="PTHR21573">
    <property type="entry name" value="ER MEMBRANE PROTEIN COMPLEX SUBUNIT 1"/>
    <property type="match status" value="1"/>
</dbReference>
<dbReference type="STRING" id="486041.B0D6Z3"/>
<evidence type="ECO:0000259" key="13">
    <source>
        <dbReference type="Pfam" id="PF25293"/>
    </source>
</evidence>
<reference evidence="14 15" key="1">
    <citation type="journal article" date="2008" name="Nature">
        <title>The genome of Laccaria bicolor provides insights into mycorrhizal symbiosis.</title>
        <authorList>
            <person name="Martin F."/>
            <person name="Aerts A."/>
            <person name="Ahren D."/>
            <person name="Brun A."/>
            <person name="Danchin E.G.J."/>
            <person name="Duchaussoy F."/>
            <person name="Gibon J."/>
            <person name="Kohler A."/>
            <person name="Lindquist E."/>
            <person name="Pereda V."/>
            <person name="Salamov A."/>
            <person name="Shapiro H.J."/>
            <person name="Wuyts J."/>
            <person name="Blaudez D."/>
            <person name="Buee M."/>
            <person name="Brokstein P."/>
            <person name="Canbaeck B."/>
            <person name="Cohen D."/>
            <person name="Courty P.E."/>
            <person name="Coutinho P.M."/>
            <person name="Delaruelle C."/>
            <person name="Detter J.C."/>
            <person name="Deveau A."/>
            <person name="DiFazio S."/>
            <person name="Duplessis S."/>
            <person name="Fraissinet-Tachet L."/>
            <person name="Lucic E."/>
            <person name="Frey-Klett P."/>
            <person name="Fourrey C."/>
            <person name="Feussner I."/>
            <person name="Gay G."/>
            <person name="Grimwood J."/>
            <person name="Hoegger P.J."/>
            <person name="Jain P."/>
            <person name="Kilaru S."/>
            <person name="Labbe J."/>
            <person name="Lin Y.C."/>
            <person name="Legue V."/>
            <person name="Le Tacon F."/>
            <person name="Marmeisse R."/>
            <person name="Melayah D."/>
            <person name="Montanini B."/>
            <person name="Muratet M."/>
            <person name="Nehls U."/>
            <person name="Niculita-Hirzel H."/>
            <person name="Oudot-Le Secq M.P."/>
            <person name="Peter M."/>
            <person name="Quesneville H."/>
            <person name="Rajashekar B."/>
            <person name="Reich M."/>
            <person name="Rouhier N."/>
            <person name="Schmutz J."/>
            <person name="Yin T."/>
            <person name="Chalot M."/>
            <person name="Henrissat B."/>
            <person name="Kuees U."/>
            <person name="Lucas S."/>
            <person name="Van de Peer Y."/>
            <person name="Podila G.K."/>
            <person name="Polle A."/>
            <person name="Pukkila P.J."/>
            <person name="Richardson P.M."/>
            <person name="Rouze P."/>
            <person name="Sanders I.R."/>
            <person name="Stajich J.E."/>
            <person name="Tunlid A."/>
            <person name="Tuskan G."/>
            <person name="Grigoriev I.V."/>
        </authorList>
    </citation>
    <scope>NUCLEOTIDE SEQUENCE [LARGE SCALE GENOMIC DNA]</scope>
    <source>
        <strain evidence="15">S238N-H82 / ATCC MYA-4686</strain>
    </source>
</reference>
<dbReference type="HOGENOM" id="CLU_005034_1_0_1"/>
<keyword evidence="10" id="KW-0325">Glycoprotein</keyword>
<dbReference type="RefSeq" id="XP_001879910.1">
    <property type="nucleotide sequence ID" value="XM_001879875.1"/>
</dbReference>
<accession>B0D6Z3</accession>
<evidence type="ECO:0000256" key="2">
    <source>
        <dbReference type="ARBA" id="ARBA00007904"/>
    </source>
</evidence>
<dbReference type="InterPro" id="IPR058545">
    <property type="entry name" value="Beta-prop_EMC1_1st"/>
</dbReference>
<dbReference type="AlphaFoldDB" id="B0D6Z3"/>
<keyword evidence="7" id="KW-0256">Endoplasmic reticulum</keyword>
<evidence type="ECO:0000313" key="15">
    <source>
        <dbReference type="Proteomes" id="UP000001194"/>
    </source>
</evidence>
<evidence type="ECO:0000256" key="5">
    <source>
        <dbReference type="ARBA" id="ARBA00022692"/>
    </source>
</evidence>
<keyword evidence="9" id="KW-0472">Membrane</keyword>
<evidence type="ECO:0000256" key="4">
    <source>
        <dbReference type="ARBA" id="ARBA00020824"/>
    </source>
</evidence>
<dbReference type="GeneID" id="6075666"/>
<feature type="chain" id="PRO_5002749131" description="ER membrane protein complex subunit 1" evidence="11">
    <location>
        <begin position="20"/>
        <end position="1008"/>
    </location>
</feature>
<dbReference type="SUPFAM" id="SSF50998">
    <property type="entry name" value="Quinoprotein alcohol dehydrogenase-like"/>
    <property type="match status" value="1"/>
</dbReference>
<dbReference type="InterPro" id="IPR011678">
    <property type="entry name" value="EMC1_C"/>
</dbReference>
<evidence type="ECO:0000256" key="10">
    <source>
        <dbReference type="ARBA" id="ARBA00023180"/>
    </source>
</evidence>
<dbReference type="InterPro" id="IPR011047">
    <property type="entry name" value="Quinoprotein_ADH-like_sf"/>
</dbReference>
<evidence type="ECO:0000256" key="11">
    <source>
        <dbReference type="SAM" id="SignalP"/>
    </source>
</evidence>
<evidence type="ECO:0000259" key="12">
    <source>
        <dbReference type="Pfam" id="PF07774"/>
    </source>
</evidence>
<keyword evidence="6 11" id="KW-0732">Signal</keyword>
<dbReference type="GO" id="GO:0072546">
    <property type="term" value="C:EMC complex"/>
    <property type="evidence" value="ECO:0007669"/>
    <property type="project" value="InterPro"/>
</dbReference>
<dbReference type="EMBL" id="DS547099">
    <property type="protein sequence ID" value="EDR09561.1"/>
    <property type="molecule type" value="Genomic_DNA"/>
</dbReference>
<organism evidence="15">
    <name type="scientific">Laccaria bicolor (strain S238N-H82 / ATCC MYA-4686)</name>
    <name type="common">Bicoloured deceiver</name>
    <name type="synonym">Laccaria laccata var. bicolor</name>
    <dbReference type="NCBI Taxonomy" id="486041"/>
    <lineage>
        <taxon>Eukaryota</taxon>
        <taxon>Fungi</taxon>
        <taxon>Dikarya</taxon>
        <taxon>Basidiomycota</taxon>
        <taxon>Agaricomycotina</taxon>
        <taxon>Agaricomycetes</taxon>
        <taxon>Agaricomycetidae</taxon>
        <taxon>Agaricales</taxon>
        <taxon>Agaricineae</taxon>
        <taxon>Hydnangiaceae</taxon>
        <taxon>Laccaria</taxon>
    </lineage>
</organism>
<evidence type="ECO:0000256" key="8">
    <source>
        <dbReference type="ARBA" id="ARBA00022989"/>
    </source>
</evidence>
<keyword evidence="5" id="KW-0812">Transmembrane</keyword>
<evidence type="ECO:0000256" key="3">
    <source>
        <dbReference type="ARBA" id="ARBA00011276"/>
    </source>
</evidence>
<comment type="subcellular location">
    <subcellularLocation>
        <location evidence="1">Endoplasmic reticulum membrane</location>
        <topology evidence="1">Single-pass type I membrane protein</topology>
    </subcellularLocation>
</comment>
<sequence length="1008" mass="110382">MRFLSQLSLLLVLCVSSWALHESDVGVVDWHKKLIGVPLSGSISTAPTFHATGNTTVVITATDNNVLAVLNPEDGSVLWRYIFNPEDRIASFFKSKDRVAVLSGPGGATLRTFDALHGHLIVEKQLHSPQLAILSEPHYLGKFVVFSPKLRDLYVLTNGHTVSCIDGDTGGVKWAWSSPDQTSLVIHTHLLLTNDAIYAVGAAKSIASYTLHVSVLFPTTGELLASANLPSSIANPLREFMVLTRDDTDSTHAIWLENGLIKSLLLTPKLSNKPSTVKGAGYAQILDVGLSEHGQLVATREDGASRVLKLDEDGLSLTSLWQFENSARSKDNADSIYAGGLDGLGRPYVSRVFWSHKHEKGSTDIFAGHLGAGNELGALFPFDTKFHGVINHVAIDASHTPSGGVVARLLITTSSGAIQLWQEGDLKWTREESLATTTLAEFVELPERVASEANLRIGIEGFVSRVIRQISDAQDFPQYVFNFVKRFVTGSYASASSPASVPSSANETPSRDAFGFRQVIIAATAFGKVFGIDSSNGEILWSRVLGLGWAAEIGGRIHPVKLYVTRTVSDGGDPEVVLVTQRRAENTLVDTVIFHINAVNGEDVRRTSKKSDVFEGLDIIQGPLVEGFLLQTEPKAVVLLDEFLQVYLYPNNAATQATFAKVSSALSFPLRTNVEGRQRIQGHQILLNSEVSDKPVAYTTWSLNLPPSESIQQLLPPASRGPVASIGRVLGNRTTLYKYLNPRLFTVLTVSPTTNMCGLYLVDSTKGTVVYHVQIKGHGGCNIKTALTENWLVYHYFEGEVADGDVGGAKGYRMVTVELYEGEVVDEKTSSSDMSSFSEKSLQLTAYEQAFVFPHAITALAPTSTKFGISSKDLIVATKNHRIQSFQRAMLNPRRPKRKVTAEEAEEFLIEYDPILPDDPHRVLSHNYEVANVQRIVTAPALLESTSLVFAFGLDMFLTRVAPSNTFDVLSENFNKAQLVFTVSGLLLAIMITRPMVERKRLREKWYQ</sequence>
<name>B0D6Z3_LACBS</name>
<comment type="subunit">
    <text evidence="3">Component of the ER membrane protein complex (EMC).</text>
</comment>
<dbReference type="OrthoDB" id="28092at2759"/>
<evidence type="ECO:0000256" key="7">
    <source>
        <dbReference type="ARBA" id="ARBA00022824"/>
    </source>
</evidence>
<dbReference type="GO" id="GO:0034975">
    <property type="term" value="P:protein folding in endoplasmic reticulum"/>
    <property type="evidence" value="ECO:0007669"/>
    <property type="project" value="TreeGrafter"/>
</dbReference>
<gene>
    <name evidence="14" type="ORF">LACBIDRAFT_318747</name>
</gene>
<feature type="domain" description="EMC1 first beta-propeller" evidence="13">
    <location>
        <begin position="19"/>
        <end position="432"/>
    </location>
</feature>
<dbReference type="FunCoup" id="B0D6Z3">
    <property type="interactions" value="289"/>
</dbReference>
<dbReference type="InParanoid" id="B0D6Z3"/>
<feature type="signal peptide" evidence="11">
    <location>
        <begin position="1"/>
        <end position="19"/>
    </location>
</feature>
<dbReference type="InterPro" id="IPR015943">
    <property type="entry name" value="WD40/YVTN_repeat-like_dom_sf"/>
</dbReference>
<protein>
    <recommendedName>
        <fullName evidence="4">ER membrane protein complex subunit 1</fullName>
    </recommendedName>
</protein>
<proteinExistence type="inferred from homology"/>
<dbReference type="Pfam" id="PF25293">
    <property type="entry name" value="Beta-prop_EMC1_N"/>
    <property type="match status" value="1"/>
</dbReference>
<evidence type="ECO:0000313" key="14">
    <source>
        <dbReference type="EMBL" id="EDR09561.1"/>
    </source>
</evidence>
<dbReference type="Gene3D" id="2.130.10.10">
    <property type="entry name" value="YVTN repeat-like/Quinoprotein amine dehydrogenase"/>
    <property type="match status" value="1"/>
</dbReference>
<dbReference type="PANTHER" id="PTHR21573:SF0">
    <property type="entry name" value="ER MEMBRANE PROTEIN COMPLEX SUBUNIT 1"/>
    <property type="match status" value="1"/>
</dbReference>